<evidence type="ECO:0000256" key="4">
    <source>
        <dbReference type="ARBA" id="ARBA00022989"/>
    </source>
</evidence>
<dbReference type="PANTHER" id="PTHR30294">
    <property type="entry name" value="MEMBRANE COMPONENT OF ABC TRANSPORTER YHHJ-RELATED"/>
    <property type="match status" value="1"/>
</dbReference>
<dbReference type="Proteomes" id="UP000886805">
    <property type="component" value="Unassembled WGS sequence"/>
</dbReference>
<gene>
    <name evidence="7" type="ORF">H9849_00545</name>
</gene>
<evidence type="ECO:0000256" key="6">
    <source>
        <dbReference type="SAM" id="Phobius"/>
    </source>
</evidence>
<dbReference type="GO" id="GO:0140359">
    <property type="term" value="F:ABC-type transporter activity"/>
    <property type="evidence" value="ECO:0007669"/>
    <property type="project" value="InterPro"/>
</dbReference>
<feature type="transmembrane region" description="Helical" evidence="6">
    <location>
        <begin position="186"/>
        <end position="203"/>
    </location>
</feature>
<dbReference type="InterPro" id="IPR051449">
    <property type="entry name" value="ABC-2_transporter_component"/>
</dbReference>
<keyword evidence="3 6" id="KW-0812">Transmembrane</keyword>
<feature type="transmembrane region" description="Helical" evidence="6">
    <location>
        <begin position="264"/>
        <end position="282"/>
    </location>
</feature>
<dbReference type="EMBL" id="DXEQ01000012">
    <property type="protein sequence ID" value="HIX71486.1"/>
    <property type="molecule type" value="Genomic_DNA"/>
</dbReference>
<protein>
    <submittedName>
        <fullName evidence="7">ABC transporter permease subunit</fullName>
    </submittedName>
</protein>
<feature type="transmembrane region" description="Helical" evidence="6">
    <location>
        <begin position="132"/>
        <end position="150"/>
    </location>
</feature>
<evidence type="ECO:0000313" key="8">
    <source>
        <dbReference type="Proteomes" id="UP000886805"/>
    </source>
</evidence>
<organism evidence="7 8">
    <name type="scientific">Candidatus Anaerobutyricum stercoripullorum</name>
    <dbReference type="NCBI Taxonomy" id="2838456"/>
    <lineage>
        <taxon>Bacteria</taxon>
        <taxon>Bacillati</taxon>
        <taxon>Bacillota</taxon>
        <taxon>Clostridia</taxon>
        <taxon>Lachnospirales</taxon>
        <taxon>Lachnospiraceae</taxon>
        <taxon>Anaerobutyricum</taxon>
    </lineage>
</organism>
<name>A0A9D2BCT6_9FIRM</name>
<comment type="subcellular location">
    <subcellularLocation>
        <location evidence="1">Cell membrane</location>
        <topology evidence="1">Multi-pass membrane protein</topology>
    </subcellularLocation>
</comment>
<evidence type="ECO:0000256" key="5">
    <source>
        <dbReference type="ARBA" id="ARBA00023136"/>
    </source>
</evidence>
<evidence type="ECO:0000256" key="2">
    <source>
        <dbReference type="ARBA" id="ARBA00022475"/>
    </source>
</evidence>
<feature type="transmembrane region" description="Helical" evidence="6">
    <location>
        <begin position="49"/>
        <end position="70"/>
    </location>
</feature>
<feature type="transmembrane region" description="Helical" evidence="6">
    <location>
        <begin position="20"/>
        <end position="43"/>
    </location>
</feature>
<feature type="transmembrane region" description="Helical" evidence="6">
    <location>
        <begin position="210"/>
        <end position="229"/>
    </location>
</feature>
<dbReference type="Pfam" id="PF12679">
    <property type="entry name" value="ABC2_membrane_2"/>
    <property type="match status" value="1"/>
</dbReference>
<comment type="caution">
    <text evidence="7">The sequence shown here is derived from an EMBL/GenBank/DDBJ whole genome shotgun (WGS) entry which is preliminary data.</text>
</comment>
<reference evidence="7" key="1">
    <citation type="journal article" date="2021" name="PeerJ">
        <title>Extensive microbial diversity within the chicken gut microbiome revealed by metagenomics and culture.</title>
        <authorList>
            <person name="Gilroy R."/>
            <person name="Ravi A."/>
            <person name="Getino M."/>
            <person name="Pursley I."/>
            <person name="Horton D.L."/>
            <person name="Alikhan N.F."/>
            <person name="Baker D."/>
            <person name="Gharbi K."/>
            <person name="Hall N."/>
            <person name="Watson M."/>
            <person name="Adriaenssens E.M."/>
            <person name="Foster-Nyarko E."/>
            <person name="Jarju S."/>
            <person name="Secka A."/>
            <person name="Antonio M."/>
            <person name="Oren A."/>
            <person name="Chaudhuri R.R."/>
            <person name="La Ragione R."/>
            <person name="Hildebrand F."/>
            <person name="Pallen M.J."/>
        </authorList>
    </citation>
    <scope>NUCLEOTIDE SEQUENCE</scope>
    <source>
        <strain evidence="7">ChiSxjej3B15-1167</strain>
    </source>
</reference>
<keyword evidence="4 6" id="KW-1133">Transmembrane helix</keyword>
<evidence type="ECO:0000256" key="1">
    <source>
        <dbReference type="ARBA" id="ARBA00004651"/>
    </source>
</evidence>
<proteinExistence type="predicted"/>
<evidence type="ECO:0000313" key="7">
    <source>
        <dbReference type="EMBL" id="HIX71486.1"/>
    </source>
</evidence>
<accession>A0A9D2BCT6</accession>
<dbReference type="AlphaFoldDB" id="A0A9D2BCT6"/>
<dbReference type="GO" id="GO:0005886">
    <property type="term" value="C:plasma membrane"/>
    <property type="evidence" value="ECO:0007669"/>
    <property type="project" value="UniProtKB-SubCell"/>
</dbReference>
<keyword evidence="2" id="KW-1003">Cell membrane</keyword>
<sequence>MKAVYLKEMRSYFHSVSAYLFLALFLAVTGVYFSVICMSYGYTDYAANIYPNITIIFIVIVPILTMRLMAEERRQKTDQLLLTSPIRVSGIILGKYLAVLTLMAAAVLITFCQAAVLSMYGDVSWKTVLTGGIGYFLLGASLLAIGLFISSITDSQMIAAGVSFGVVLICMLLPNLSSIVPDRARYTYVVCGIVIVLLAWFFFEQTKSWKAGLLTAVIGAAIVGGAAFLKPELFDNGLSKIIDWFSVVDRFNDFCSGILNTSSIVYYLSFIAVFLFLSVQTMEKRRWN</sequence>
<feature type="transmembrane region" description="Helical" evidence="6">
    <location>
        <begin position="157"/>
        <end position="174"/>
    </location>
</feature>
<dbReference type="PANTHER" id="PTHR30294:SF29">
    <property type="entry name" value="MULTIDRUG ABC TRANSPORTER PERMEASE YBHS-RELATED"/>
    <property type="match status" value="1"/>
</dbReference>
<reference evidence="7" key="2">
    <citation type="submission" date="2021-04" db="EMBL/GenBank/DDBJ databases">
        <authorList>
            <person name="Gilroy R."/>
        </authorList>
    </citation>
    <scope>NUCLEOTIDE SEQUENCE</scope>
    <source>
        <strain evidence="7">ChiSxjej3B15-1167</strain>
    </source>
</reference>
<evidence type="ECO:0000256" key="3">
    <source>
        <dbReference type="ARBA" id="ARBA00022692"/>
    </source>
</evidence>
<keyword evidence="5 6" id="KW-0472">Membrane</keyword>
<feature type="transmembrane region" description="Helical" evidence="6">
    <location>
        <begin position="96"/>
        <end position="120"/>
    </location>
</feature>